<dbReference type="EMBL" id="MU003517">
    <property type="protein sequence ID" value="KAF2468046.1"/>
    <property type="molecule type" value="Genomic_DNA"/>
</dbReference>
<dbReference type="Proteomes" id="UP000799755">
    <property type="component" value="Unassembled WGS sequence"/>
</dbReference>
<proteinExistence type="predicted"/>
<protein>
    <submittedName>
        <fullName evidence="1">Uncharacterized protein</fullName>
    </submittedName>
</protein>
<accession>A0ACB6QMA9</accession>
<gene>
    <name evidence="1" type="ORF">BDR25DRAFT_357806</name>
</gene>
<evidence type="ECO:0000313" key="2">
    <source>
        <dbReference type="Proteomes" id="UP000799755"/>
    </source>
</evidence>
<evidence type="ECO:0000313" key="1">
    <source>
        <dbReference type="EMBL" id="KAF2468046.1"/>
    </source>
</evidence>
<keyword evidence="2" id="KW-1185">Reference proteome</keyword>
<sequence>MSRQHPRFPNKSLLSNTYLFLLILLLVPSTASHSEPHSTWQHFPITAPFHPPPPFPKLRYIAASTSASKTHSPIPGSRNSPATQQNQRNSRCNPCTLIRASRFETGSSQISTPILEIILWCGEQEIDIQIYSLRAYLESSVPIRCPIGRVTAVYNLAIRTLRPPLLHSTLRVPKELGKSALRLTFFNPNAIHSSLLCIREYHADVEKYAWDTLPFYHFDVREALRPIFRDVVRLGAVAGDYEKRTQWTLIDDWDVGWRDGRRVMEKYLYLEDLANGEGVECEDPGLKVSEILTDGGFEVLRSCALVYLE</sequence>
<comment type="caution">
    <text evidence="1">The sequence shown here is derived from an EMBL/GenBank/DDBJ whole genome shotgun (WGS) entry which is preliminary data.</text>
</comment>
<name>A0ACB6QMA9_9PLEO</name>
<organism evidence="1 2">
    <name type="scientific">Lindgomyces ingoldianus</name>
    <dbReference type="NCBI Taxonomy" id="673940"/>
    <lineage>
        <taxon>Eukaryota</taxon>
        <taxon>Fungi</taxon>
        <taxon>Dikarya</taxon>
        <taxon>Ascomycota</taxon>
        <taxon>Pezizomycotina</taxon>
        <taxon>Dothideomycetes</taxon>
        <taxon>Pleosporomycetidae</taxon>
        <taxon>Pleosporales</taxon>
        <taxon>Lindgomycetaceae</taxon>
        <taxon>Lindgomyces</taxon>
    </lineage>
</organism>
<reference evidence="1" key="1">
    <citation type="journal article" date="2020" name="Stud. Mycol.">
        <title>101 Dothideomycetes genomes: a test case for predicting lifestyles and emergence of pathogens.</title>
        <authorList>
            <person name="Haridas S."/>
            <person name="Albert R."/>
            <person name="Binder M."/>
            <person name="Bloem J."/>
            <person name="Labutti K."/>
            <person name="Salamov A."/>
            <person name="Andreopoulos B."/>
            <person name="Baker S."/>
            <person name="Barry K."/>
            <person name="Bills G."/>
            <person name="Bluhm B."/>
            <person name="Cannon C."/>
            <person name="Castanera R."/>
            <person name="Culley D."/>
            <person name="Daum C."/>
            <person name="Ezra D."/>
            <person name="Gonzalez J."/>
            <person name="Henrissat B."/>
            <person name="Kuo A."/>
            <person name="Liang C."/>
            <person name="Lipzen A."/>
            <person name="Lutzoni F."/>
            <person name="Magnuson J."/>
            <person name="Mondo S."/>
            <person name="Nolan M."/>
            <person name="Ohm R."/>
            <person name="Pangilinan J."/>
            <person name="Park H.-J."/>
            <person name="Ramirez L."/>
            <person name="Alfaro M."/>
            <person name="Sun H."/>
            <person name="Tritt A."/>
            <person name="Yoshinaga Y."/>
            <person name="Zwiers L.-H."/>
            <person name="Turgeon B."/>
            <person name="Goodwin S."/>
            <person name="Spatafora J."/>
            <person name="Crous P."/>
            <person name="Grigoriev I."/>
        </authorList>
    </citation>
    <scope>NUCLEOTIDE SEQUENCE</scope>
    <source>
        <strain evidence="1">ATCC 200398</strain>
    </source>
</reference>